<dbReference type="OrthoDB" id="3055899at2759"/>
<feature type="transmembrane region" description="Helical" evidence="2">
    <location>
        <begin position="20"/>
        <end position="47"/>
    </location>
</feature>
<proteinExistence type="predicted"/>
<dbReference type="EMBL" id="JACAZH010000002">
    <property type="protein sequence ID" value="KAF7374794.1"/>
    <property type="molecule type" value="Genomic_DNA"/>
</dbReference>
<accession>A0A8H6ZCJ7</accession>
<keyword evidence="4" id="KW-1185">Reference proteome</keyword>
<evidence type="ECO:0000313" key="3">
    <source>
        <dbReference type="EMBL" id="KAF7374794.1"/>
    </source>
</evidence>
<keyword evidence="2" id="KW-1133">Transmembrane helix</keyword>
<dbReference type="AlphaFoldDB" id="A0A8H6ZCJ7"/>
<evidence type="ECO:0000256" key="1">
    <source>
        <dbReference type="SAM" id="MobiDB-lite"/>
    </source>
</evidence>
<dbReference type="Proteomes" id="UP000623467">
    <property type="component" value="Unassembled WGS sequence"/>
</dbReference>
<evidence type="ECO:0000313" key="4">
    <source>
        <dbReference type="Proteomes" id="UP000623467"/>
    </source>
</evidence>
<sequence>MPALPSTAPSVPALPPPLVLLAIFVVVFTVITCICAVYPVVASCLAARRVRRSDEESACGGSTAPIAAKARKASASAPAEVLFNARTAIFVLKAKRAAEKELAAFHKTLMAGKTAPQVPQRVEAGASVVSRFIQKQIAIPTKGHTGARRKRSLPGPSPLRSVYTAPEPAPEPKSTPAPASALPTTTTTPIIPAPASPTIPKGPTALILAALARGDLDSDTASINEEDQEGIAPSITFDAIRGIWTAKKATSGEPQPDTHTNIESEIDAILARFPAPPPYAPVLVDNRLRTLWREGKEKKKLAGAGSGEMLKGSPEEKWDREGGEGKCLRCLISRLFFLSFLPSLPSLSFFLLLYARYT</sequence>
<comment type="caution">
    <text evidence="3">The sequence shown here is derived from an EMBL/GenBank/DDBJ whole genome shotgun (WGS) entry which is preliminary data.</text>
</comment>
<reference evidence="3" key="1">
    <citation type="submission" date="2020-05" db="EMBL/GenBank/DDBJ databases">
        <title>Mycena genomes resolve the evolution of fungal bioluminescence.</title>
        <authorList>
            <person name="Tsai I.J."/>
        </authorList>
    </citation>
    <scope>NUCLEOTIDE SEQUENCE</scope>
    <source>
        <strain evidence="3">160909Yilan</strain>
    </source>
</reference>
<feature type="region of interest" description="Disordered" evidence="1">
    <location>
        <begin position="140"/>
        <end position="184"/>
    </location>
</feature>
<keyword evidence="2" id="KW-0472">Membrane</keyword>
<protein>
    <submittedName>
        <fullName evidence="3">Uncharacterized protein</fullName>
    </submittedName>
</protein>
<evidence type="ECO:0000256" key="2">
    <source>
        <dbReference type="SAM" id="Phobius"/>
    </source>
</evidence>
<organism evidence="3 4">
    <name type="scientific">Mycena sanguinolenta</name>
    <dbReference type="NCBI Taxonomy" id="230812"/>
    <lineage>
        <taxon>Eukaryota</taxon>
        <taxon>Fungi</taxon>
        <taxon>Dikarya</taxon>
        <taxon>Basidiomycota</taxon>
        <taxon>Agaricomycotina</taxon>
        <taxon>Agaricomycetes</taxon>
        <taxon>Agaricomycetidae</taxon>
        <taxon>Agaricales</taxon>
        <taxon>Marasmiineae</taxon>
        <taxon>Mycenaceae</taxon>
        <taxon>Mycena</taxon>
    </lineage>
</organism>
<gene>
    <name evidence="3" type="ORF">MSAN_00364900</name>
</gene>
<feature type="transmembrane region" description="Helical" evidence="2">
    <location>
        <begin position="335"/>
        <end position="355"/>
    </location>
</feature>
<name>A0A8H6ZCJ7_9AGAR</name>
<keyword evidence="2" id="KW-0812">Transmembrane</keyword>